<feature type="region of interest" description="Disordered" evidence="1">
    <location>
        <begin position="16"/>
        <end position="69"/>
    </location>
</feature>
<dbReference type="InterPro" id="IPR040746">
    <property type="entry name" value="THO1_MOS11_C"/>
</dbReference>
<dbReference type="AlphaFoldDB" id="A0A5J4ZUY6"/>
<sequence length="126" mass="14128">MFQYVVQQLAVPTTRDEYLPNNTTSSTLQQLSTTAKDGDESKIVGDSLETGDPVGSTAANENSNDAPVSNIQKKIRRAERFGMPVQLSEEEKRNSRAERKKQFMHGLPQYHESQLPCERTLLSIES</sequence>
<dbReference type="Proteomes" id="UP000325577">
    <property type="component" value="Linkage Group LG5"/>
</dbReference>
<dbReference type="GO" id="GO:0005634">
    <property type="term" value="C:nucleus"/>
    <property type="evidence" value="ECO:0007669"/>
    <property type="project" value="TreeGrafter"/>
</dbReference>
<dbReference type="PANTHER" id="PTHR47701:SF2">
    <property type="entry name" value="PROTEIN MODIFIER OF SNC1 11"/>
    <property type="match status" value="1"/>
</dbReference>
<keyword evidence="4" id="KW-1185">Reference proteome</keyword>
<dbReference type="GO" id="GO:0016973">
    <property type="term" value="P:poly(A)+ mRNA export from nucleus"/>
    <property type="evidence" value="ECO:0007669"/>
    <property type="project" value="InterPro"/>
</dbReference>
<name>A0A5J4ZUY6_9ASTE</name>
<feature type="domain" description="THO1-MOS11 C-terminal" evidence="2">
    <location>
        <begin position="70"/>
        <end position="99"/>
    </location>
</feature>
<accession>A0A5J4ZUY6</accession>
<evidence type="ECO:0000313" key="3">
    <source>
        <dbReference type="EMBL" id="KAA8521508.1"/>
    </source>
</evidence>
<protein>
    <recommendedName>
        <fullName evidence="2">THO1-MOS11 C-terminal domain-containing protein</fullName>
    </recommendedName>
</protein>
<evidence type="ECO:0000256" key="1">
    <source>
        <dbReference type="SAM" id="MobiDB-lite"/>
    </source>
</evidence>
<gene>
    <name evidence="3" type="ORF">F0562_012182</name>
</gene>
<feature type="compositionally biased region" description="Polar residues" evidence="1">
    <location>
        <begin position="57"/>
        <end position="69"/>
    </location>
</feature>
<dbReference type="PANTHER" id="PTHR47701">
    <property type="entry name" value="PROTEIN MODIFIER OF SNC1 11"/>
    <property type="match status" value="1"/>
</dbReference>
<dbReference type="InterPro" id="IPR044209">
    <property type="entry name" value="MOS11"/>
</dbReference>
<dbReference type="EMBL" id="CM018048">
    <property type="protein sequence ID" value="KAA8521508.1"/>
    <property type="molecule type" value="Genomic_DNA"/>
</dbReference>
<dbReference type="Pfam" id="PF18592">
    <property type="entry name" value="Tho1_MOS11_C"/>
    <property type="match status" value="1"/>
</dbReference>
<evidence type="ECO:0000313" key="4">
    <source>
        <dbReference type="Proteomes" id="UP000325577"/>
    </source>
</evidence>
<dbReference type="OrthoDB" id="5837849at2759"/>
<proteinExistence type="predicted"/>
<reference evidence="3 4" key="1">
    <citation type="submission" date="2019-09" db="EMBL/GenBank/DDBJ databases">
        <title>A chromosome-level genome assembly of the Chinese tupelo Nyssa sinensis.</title>
        <authorList>
            <person name="Yang X."/>
            <person name="Kang M."/>
            <person name="Yang Y."/>
            <person name="Xiong H."/>
            <person name="Wang M."/>
            <person name="Zhang Z."/>
            <person name="Wang Z."/>
            <person name="Wu H."/>
            <person name="Ma T."/>
            <person name="Liu J."/>
            <person name="Xi Z."/>
        </authorList>
    </citation>
    <scope>NUCLEOTIDE SEQUENCE [LARGE SCALE GENOMIC DNA]</scope>
    <source>
        <strain evidence="3">J267</strain>
        <tissue evidence="3">Leaf</tissue>
    </source>
</reference>
<evidence type="ECO:0000259" key="2">
    <source>
        <dbReference type="Pfam" id="PF18592"/>
    </source>
</evidence>
<feature type="compositionally biased region" description="Low complexity" evidence="1">
    <location>
        <begin position="23"/>
        <end position="34"/>
    </location>
</feature>
<organism evidence="3 4">
    <name type="scientific">Nyssa sinensis</name>
    <dbReference type="NCBI Taxonomy" id="561372"/>
    <lineage>
        <taxon>Eukaryota</taxon>
        <taxon>Viridiplantae</taxon>
        <taxon>Streptophyta</taxon>
        <taxon>Embryophyta</taxon>
        <taxon>Tracheophyta</taxon>
        <taxon>Spermatophyta</taxon>
        <taxon>Magnoliopsida</taxon>
        <taxon>eudicotyledons</taxon>
        <taxon>Gunneridae</taxon>
        <taxon>Pentapetalae</taxon>
        <taxon>asterids</taxon>
        <taxon>Cornales</taxon>
        <taxon>Nyssaceae</taxon>
        <taxon>Nyssa</taxon>
    </lineage>
</organism>